<feature type="domain" description="AB hydrolase-1" evidence="1">
    <location>
        <begin position="21"/>
        <end position="246"/>
    </location>
</feature>
<proteinExistence type="predicted"/>
<dbReference type="GO" id="GO:0016787">
    <property type="term" value="F:hydrolase activity"/>
    <property type="evidence" value="ECO:0007669"/>
    <property type="project" value="UniProtKB-KW"/>
</dbReference>
<dbReference type="PANTHER" id="PTHR43798">
    <property type="entry name" value="MONOACYLGLYCEROL LIPASE"/>
    <property type="match status" value="1"/>
</dbReference>
<gene>
    <name evidence="2" type="ORF">QRT04_06325</name>
</gene>
<accession>A0ABT7SEC2</accession>
<dbReference type="Pfam" id="PF12697">
    <property type="entry name" value="Abhydrolase_6"/>
    <property type="match status" value="1"/>
</dbReference>
<organism evidence="2 3">
    <name type="scientific">Cellulomonas alba</name>
    <dbReference type="NCBI Taxonomy" id="3053467"/>
    <lineage>
        <taxon>Bacteria</taxon>
        <taxon>Bacillati</taxon>
        <taxon>Actinomycetota</taxon>
        <taxon>Actinomycetes</taxon>
        <taxon>Micrococcales</taxon>
        <taxon>Cellulomonadaceae</taxon>
        <taxon>Cellulomonas</taxon>
    </lineage>
</organism>
<dbReference type="InterPro" id="IPR000073">
    <property type="entry name" value="AB_hydrolase_1"/>
</dbReference>
<dbReference type="SUPFAM" id="SSF53474">
    <property type="entry name" value="alpha/beta-Hydrolases"/>
    <property type="match status" value="1"/>
</dbReference>
<evidence type="ECO:0000313" key="2">
    <source>
        <dbReference type="EMBL" id="MDM7854542.1"/>
    </source>
</evidence>
<name>A0ABT7SEC2_9CELL</name>
<dbReference type="RefSeq" id="WP_289454315.1">
    <property type="nucleotide sequence ID" value="NZ_JAUCGQ010000001.1"/>
</dbReference>
<keyword evidence="3" id="KW-1185">Reference proteome</keyword>
<dbReference type="EMBL" id="JAUCGQ010000001">
    <property type="protein sequence ID" value="MDM7854542.1"/>
    <property type="molecule type" value="Genomic_DNA"/>
</dbReference>
<evidence type="ECO:0000259" key="1">
    <source>
        <dbReference type="Pfam" id="PF12697"/>
    </source>
</evidence>
<sequence>MELRAGRTTVHFAEHGDGAPVIVLHGAGVDHREVEACFEPSFDTAGGWRRIYPDLPGMGRTAAPDSIRSADDVLETLIDFARAVTDGQPYVLMGHSAGAYYARAMAATEPAQVRGLALVCPLLPAPGAVPEHQVVEGSGDLGDVSFRRYFVVQTPEMLERHERFVAPGAALADWSASARIGERWQLAARDESPYDGPTLIVAGRLDSTVGYEAAADLLGRYAHASLAVLDGAGHALPHEQPDVVRALVLDWLARVERAG</sequence>
<keyword evidence="2" id="KW-0378">Hydrolase</keyword>
<dbReference type="InterPro" id="IPR050266">
    <property type="entry name" value="AB_hydrolase_sf"/>
</dbReference>
<dbReference type="Gene3D" id="3.40.50.1820">
    <property type="entry name" value="alpha/beta hydrolase"/>
    <property type="match status" value="1"/>
</dbReference>
<comment type="caution">
    <text evidence="2">The sequence shown here is derived from an EMBL/GenBank/DDBJ whole genome shotgun (WGS) entry which is preliminary data.</text>
</comment>
<dbReference type="Proteomes" id="UP001529338">
    <property type="component" value="Unassembled WGS sequence"/>
</dbReference>
<reference evidence="2 3" key="1">
    <citation type="submission" date="2023-06" db="EMBL/GenBank/DDBJ databases">
        <title>Cellulomonas sp. MW4 Whole genome sequence.</title>
        <authorList>
            <person name="Park S."/>
        </authorList>
    </citation>
    <scope>NUCLEOTIDE SEQUENCE [LARGE SCALE GENOMIC DNA]</scope>
    <source>
        <strain evidence="2 3">MW4</strain>
    </source>
</reference>
<evidence type="ECO:0000313" key="3">
    <source>
        <dbReference type="Proteomes" id="UP001529338"/>
    </source>
</evidence>
<dbReference type="InterPro" id="IPR029058">
    <property type="entry name" value="AB_hydrolase_fold"/>
</dbReference>
<protein>
    <submittedName>
        <fullName evidence="2">Alpha/beta hydrolase</fullName>
    </submittedName>
</protein>
<dbReference type="PANTHER" id="PTHR43798:SF6">
    <property type="entry name" value="HYDROLASE, PUTATIVE (AFU_ORTHOLOGUE AFUA_4G13070)-RELATED"/>
    <property type="match status" value="1"/>
</dbReference>
<dbReference type="PRINTS" id="PR00111">
    <property type="entry name" value="ABHYDROLASE"/>
</dbReference>